<organism evidence="7 8">
    <name type="scientific">Sphagnum troendelagicum</name>
    <dbReference type="NCBI Taxonomy" id="128251"/>
    <lineage>
        <taxon>Eukaryota</taxon>
        <taxon>Viridiplantae</taxon>
        <taxon>Streptophyta</taxon>
        <taxon>Embryophyta</taxon>
        <taxon>Bryophyta</taxon>
        <taxon>Sphagnophytina</taxon>
        <taxon>Sphagnopsida</taxon>
        <taxon>Sphagnales</taxon>
        <taxon>Sphagnaceae</taxon>
        <taxon>Sphagnum</taxon>
    </lineage>
</organism>
<evidence type="ECO:0000256" key="4">
    <source>
        <dbReference type="ARBA" id="ARBA00022989"/>
    </source>
</evidence>
<reference evidence="7" key="1">
    <citation type="submission" date="2024-02" db="EMBL/GenBank/DDBJ databases">
        <authorList>
            <consortium name="ELIXIR-Norway"/>
            <consortium name="Elixir Norway"/>
        </authorList>
    </citation>
    <scope>NUCLEOTIDE SEQUENCE</scope>
</reference>
<sequence>MGMGGGWQGMGGSSLPWKLGNFRVPAGGGAARAQAADAAGGMHGDESSSISNTRRARFPLKAALTAGVLATTGDTIAQLYERWNRRKALEKQAALEEIEDVGPFNHDWLRAMRMASYGFLIYGPFSQVWYEVLDHLLPAKNLTNLSLKVVANQVVLGPCVIALVFAWNSLWQGRLEHLPEMYRTRALSTLIDGWKFWFPASILNFGLVPLQARVAFMSSCSIFWNFYLSITMTASKPAITASKAD</sequence>
<dbReference type="PANTHER" id="PTHR11266">
    <property type="entry name" value="PEROXISOMAL MEMBRANE PROTEIN 2, PXMP2 MPV17"/>
    <property type="match status" value="1"/>
</dbReference>
<comment type="similarity">
    <text evidence="2 6">Belongs to the peroxisomal membrane protein PXMP2/4 family.</text>
</comment>
<comment type="subcellular location">
    <subcellularLocation>
        <location evidence="1">Membrane</location>
        <topology evidence="1">Multi-pass membrane protein</topology>
    </subcellularLocation>
</comment>
<dbReference type="Pfam" id="PF04117">
    <property type="entry name" value="Mpv17_PMP22"/>
    <property type="match status" value="1"/>
</dbReference>
<keyword evidence="4" id="KW-1133">Transmembrane helix</keyword>
<dbReference type="EMBL" id="OZ019906">
    <property type="protein sequence ID" value="CAK9203684.1"/>
    <property type="molecule type" value="Genomic_DNA"/>
</dbReference>
<keyword evidence="3" id="KW-0812">Transmembrane</keyword>
<keyword evidence="5" id="KW-0472">Membrane</keyword>
<gene>
    <name evidence="7" type="ORF">CSSPTR1EN2_LOCUS7009</name>
</gene>
<dbReference type="Proteomes" id="UP001497512">
    <property type="component" value="Chromosome 14"/>
</dbReference>
<evidence type="ECO:0000313" key="8">
    <source>
        <dbReference type="Proteomes" id="UP001497512"/>
    </source>
</evidence>
<name>A0ABP0TSD0_9BRYO</name>
<dbReference type="PANTHER" id="PTHR11266:SF91">
    <property type="entry name" value="EXPRESSED PROTEIN"/>
    <property type="match status" value="1"/>
</dbReference>
<evidence type="ECO:0000256" key="5">
    <source>
        <dbReference type="ARBA" id="ARBA00023136"/>
    </source>
</evidence>
<accession>A0ABP0TSD0</accession>
<keyword evidence="8" id="KW-1185">Reference proteome</keyword>
<evidence type="ECO:0000256" key="3">
    <source>
        <dbReference type="ARBA" id="ARBA00022692"/>
    </source>
</evidence>
<evidence type="ECO:0000313" key="7">
    <source>
        <dbReference type="EMBL" id="CAK9203684.1"/>
    </source>
</evidence>
<dbReference type="InterPro" id="IPR007248">
    <property type="entry name" value="Mpv17_PMP22"/>
</dbReference>
<proteinExistence type="inferred from homology"/>
<evidence type="ECO:0000256" key="1">
    <source>
        <dbReference type="ARBA" id="ARBA00004141"/>
    </source>
</evidence>
<evidence type="ECO:0000256" key="6">
    <source>
        <dbReference type="RuleBase" id="RU363053"/>
    </source>
</evidence>
<evidence type="ECO:0000256" key="2">
    <source>
        <dbReference type="ARBA" id="ARBA00006824"/>
    </source>
</evidence>
<protein>
    <submittedName>
        <fullName evidence="7">Uncharacterized protein</fullName>
    </submittedName>
</protein>